<feature type="compositionally biased region" description="Basic residues" evidence="3">
    <location>
        <begin position="646"/>
        <end position="658"/>
    </location>
</feature>
<feature type="region of interest" description="Disordered" evidence="3">
    <location>
        <begin position="891"/>
        <end position="915"/>
    </location>
</feature>
<dbReference type="PROSITE" id="PS50102">
    <property type="entry name" value="RRM"/>
    <property type="match status" value="1"/>
</dbReference>
<dbReference type="CDD" id="cd00590">
    <property type="entry name" value="RRM_SF"/>
    <property type="match status" value="1"/>
</dbReference>
<feature type="region of interest" description="Disordered" evidence="3">
    <location>
        <begin position="808"/>
        <end position="828"/>
    </location>
</feature>
<feature type="region of interest" description="Disordered" evidence="3">
    <location>
        <begin position="241"/>
        <end position="281"/>
    </location>
</feature>
<feature type="compositionally biased region" description="Polar residues" evidence="3">
    <location>
        <begin position="809"/>
        <end position="818"/>
    </location>
</feature>
<feature type="compositionally biased region" description="Basic and acidic residues" evidence="3">
    <location>
        <begin position="819"/>
        <end position="828"/>
    </location>
</feature>
<feature type="compositionally biased region" description="Polar residues" evidence="3">
    <location>
        <begin position="1"/>
        <end position="29"/>
    </location>
</feature>
<dbReference type="OrthoDB" id="6730379at2759"/>
<keyword evidence="6" id="KW-1185">Reference proteome</keyword>
<feature type="domain" description="RRM" evidence="4">
    <location>
        <begin position="109"/>
        <end position="186"/>
    </location>
</feature>
<sequence length="915" mass="107252">MEEQKAQIQLKQEENNYLQSNQESDSTQQRLDDQDARPSQPNVTTDNVIAGEGIVKVEQHTKEEQETITTNNGQNDNALMVSRMRGQDSPTQMHSITTTDTPPPEEENVRVFVGSLAWEVNDNDLKRRFSEFGEVREAVVVRDKSNGNKGYGFVTYYDAESAAKAVNGMVNESIGGRSVRIEFAEVRYRPRHRDSDSWSSSQHRELTSPVRHRSTEDNIEREVAIRLQNINEDSHVALISPSIRHQGEDEHTQESSSSMRDRSSEKEHSRTSLTYNNRSRSYLEDNPELSLKYRGDLDDRGYARDRYFSSNEYTRERYYVRERVHVSGGSYPIRERLNEKERDGFLKNRERAHEFEHIRDSREVINSDKLARDEYVTGEHICIKDYPGDYDQSGSSVHDNRNNDNKEQGSRIEQLNESAGQIVTAAEIVGRPEEGTEKFIEAKGENQIHDKKKEQLTLTRSNSVAVLDYNESIPQHKLSENRNENEWYADKKFRFNRDPQLDQRGNLDYFRGRGRDQRIEFEDNVNFWNVNYSRESERVSVPYHEHPKQHAFVRPPYYEYGRQNERRRVSHIDFPRITEYKAREAIERERSRDHDLRERERYHRDYELDAYHRGSPITNNNITYRDPASKRVPYDYYYSSSVMPRTARRSISPRRPNVRRSLSPRGNNYSLRRSLSPRRPLPVPPYNKGRYNKYEGSGIRNSNNHYYQESRQRIPLDTNESTMEPENYKPIINGQDEISNDSRHWDSKITDTLAEHSIGSTSTIVASISGAPAAVPPYEMNTEQAHESTTNSGHQDSRYWNDVKKEVNDSNVEVTSKPQQKDSRESERYHLWNTETDARLQNIERGHREGGGSGVNSEIEYKFGAHKQAGYERERHDRNWEMDLESERPITHKKEFINDPKHRMTDYQDDLRREQ</sequence>
<dbReference type="InterPro" id="IPR035979">
    <property type="entry name" value="RBD_domain_sf"/>
</dbReference>
<evidence type="ECO:0000256" key="1">
    <source>
        <dbReference type="ARBA" id="ARBA00022884"/>
    </source>
</evidence>
<dbReference type="GO" id="GO:0005634">
    <property type="term" value="C:nucleus"/>
    <property type="evidence" value="ECO:0007669"/>
    <property type="project" value="TreeGrafter"/>
</dbReference>
<dbReference type="InterPro" id="IPR000504">
    <property type="entry name" value="RRM_dom"/>
</dbReference>
<dbReference type="InterPro" id="IPR050886">
    <property type="entry name" value="RNA-binding_reg"/>
</dbReference>
<dbReference type="SMART" id="SM00360">
    <property type="entry name" value="RRM"/>
    <property type="match status" value="1"/>
</dbReference>
<reference evidence="5" key="1">
    <citation type="submission" date="2021-06" db="EMBL/GenBank/DDBJ databases">
        <authorList>
            <person name="Kallberg Y."/>
            <person name="Tangrot J."/>
            <person name="Rosling A."/>
        </authorList>
    </citation>
    <scope>NUCLEOTIDE SEQUENCE</scope>
    <source>
        <strain evidence="5">MT106</strain>
    </source>
</reference>
<name>A0A9N8UXK4_9GLOM</name>
<protein>
    <submittedName>
        <fullName evidence="5">9147_t:CDS:1</fullName>
    </submittedName>
</protein>
<feature type="region of interest" description="Disordered" evidence="3">
    <location>
        <begin position="384"/>
        <end position="412"/>
    </location>
</feature>
<comment type="caution">
    <text evidence="5">The sequence shown here is derived from an EMBL/GenBank/DDBJ whole genome shotgun (WGS) entry which is preliminary data.</text>
</comment>
<proteinExistence type="predicted"/>
<dbReference type="Pfam" id="PF00076">
    <property type="entry name" value="RRM_1"/>
    <property type="match status" value="1"/>
</dbReference>
<evidence type="ECO:0000256" key="2">
    <source>
        <dbReference type="PROSITE-ProRule" id="PRU00176"/>
    </source>
</evidence>
<dbReference type="AlphaFoldDB" id="A0A9N8UXK4"/>
<feature type="compositionally biased region" description="Polar residues" evidence="3">
    <location>
        <begin position="37"/>
        <end position="47"/>
    </location>
</feature>
<dbReference type="PANTHER" id="PTHR48024:SF56">
    <property type="entry name" value="HETEROGENEOUS NUCLEAR RIBONUCLEOPROTEIN A0"/>
    <property type="match status" value="1"/>
</dbReference>
<gene>
    <name evidence="5" type="ORF">AGERDE_LOCUS543</name>
</gene>
<feature type="region of interest" description="Disordered" evidence="3">
    <location>
        <begin position="87"/>
        <end position="106"/>
    </location>
</feature>
<feature type="region of interest" description="Disordered" evidence="3">
    <location>
        <begin position="643"/>
        <end position="703"/>
    </location>
</feature>
<dbReference type="EMBL" id="CAJVPL010000026">
    <property type="protein sequence ID" value="CAG8435452.1"/>
    <property type="molecule type" value="Genomic_DNA"/>
</dbReference>
<dbReference type="Proteomes" id="UP000789831">
    <property type="component" value="Unassembled WGS sequence"/>
</dbReference>
<feature type="region of interest" description="Disordered" evidence="3">
    <location>
        <begin position="1"/>
        <end position="49"/>
    </location>
</feature>
<feature type="region of interest" description="Disordered" evidence="3">
    <location>
        <begin position="720"/>
        <end position="740"/>
    </location>
</feature>
<dbReference type="InterPro" id="IPR012677">
    <property type="entry name" value="Nucleotide-bd_a/b_plait_sf"/>
</dbReference>
<accession>A0A9N8UXK4</accession>
<keyword evidence="1 2" id="KW-0694">RNA-binding</keyword>
<feature type="compositionally biased region" description="Basic and acidic residues" evidence="3">
    <location>
        <begin position="245"/>
        <end position="270"/>
    </location>
</feature>
<feature type="compositionally biased region" description="Basic and acidic residues" evidence="3">
    <location>
        <begin position="191"/>
        <end position="206"/>
    </location>
</feature>
<evidence type="ECO:0000259" key="4">
    <source>
        <dbReference type="PROSITE" id="PS50102"/>
    </source>
</evidence>
<feature type="compositionally biased region" description="Basic and acidic residues" evidence="3">
    <location>
        <begin position="398"/>
        <end position="410"/>
    </location>
</feature>
<evidence type="ECO:0000313" key="5">
    <source>
        <dbReference type="EMBL" id="CAG8435452.1"/>
    </source>
</evidence>
<dbReference type="GO" id="GO:0003723">
    <property type="term" value="F:RNA binding"/>
    <property type="evidence" value="ECO:0007669"/>
    <property type="project" value="UniProtKB-UniRule"/>
</dbReference>
<feature type="region of interest" description="Disordered" evidence="3">
    <location>
        <begin position="867"/>
        <end position="886"/>
    </location>
</feature>
<evidence type="ECO:0000256" key="3">
    <source>
        <dbReference type="SAM" id="MobiDB-lite"/>
    </source>
</evidence>
<dbReference type="SUPFAM" id="SSF54928">
    <property type="entry name" value="RNA-binding domain, RBD"/>
    <property type="match status" value="1"/>
</dbReference>
<feature type="compositionally biased region" description="Polar residues" evidence="3">
    <location>
        <begin position="271"/>
        <end position="280"/>
    </location>
</feature>
<dbReference type="PANTHER" id="PTHR48024">
    <property type="entry name" value="GEO13361P1-RELATED"/>
    <property type="match status" value="1"/>
</dbReference>
<dbReference type="Gene3D" id="3.30.70.330">
    <property type="match status" value="1"/>
</dbReference>
<feature type="region of interest" description="Disordered" evidence="3">
    <location>
        <begin position="191"/>
        <end position="217"/>
    </location>
</feature>
<evidence type="ECO:0000313" key="6">
    <source>
        <dbReference type="Proteomes" id="UP000789831"/>
    </source>
</evidence>
<organism evidence="5 6">
    <name type="scientific">Ambispora gerdemannii</name>
    <dbReference type="NCBI Taxonomy" id="144530"/>
    <lineage>
        <taxon>Eukaryota</taxon>
        <taxon>Fungi</taxon>
        <taxon>Fungi incertae sedis</taxon>
        <taxon>Mucoromycota</taxon>
        <taxon>Glomeromycotina</taxon>
        <taxon>Glomeromycetes</taxon>
        <taxon>Archaeosporales</taxon>
        <taxon>Ambisporaceae</taxon>
        <taxon>Ambispora</taxon>
    </lineage>
</organism>